<dbReference type="EMBL" id="NCVQ01000010">
    <property type="protein sequence ID" value="PWZ05166.1"/>
    <property type="molecule type" value="Genomic_DNA"/>
</dbReference>
<sequence length="207" mass="21931">MRRTRMRSKTAPSFAPSGRGWAGTGIRYGSIDPLQGQCKRLGPATETKPRKGRPSWCRVPRPSPTTCPSPRAGQSLAVAKKEEFSKSPSNSPASSGGTDGGLSAVPWLKQLHAQNSTPTPVEAMELVVALTTCADTVAAYNHDATNYYLTWLGEMASPAGPTPMHHVAAYFVEVLTSCCAWCACGPAEIWSLDSIVVVLVACGPAEI</sequence>
<accession>A0A3L6D9C3</accession>
<organism evidence="5 6">
    <name type="scientific">Zea mays</name>
    <name type="common">Maize</name>
    <dbReference type="NCBI Taxonomy" id="4577"/>
    <lineage>
        <taxon>Eukaryota</taxon>
        <taxon>Viridiplantae</taxon>
        <taxon>Streptophyta</taxon>
        <taxon>Embryophyta</taxon>
        <taxon>Tracheophyta</taxon>
        <taxon>Spermatophyta</taxon>
        <taxon>Magnoliopsida</taxon>
        <taxon>Liliopsida</taxon>
        <taxon>Poales</taxon>
        <taxon>Poaceae</taxon>
        <taxon>PACMAD clade</taxon>
        <taxon>Panicoideae</taxon>
        <taxon>Andropogonodae</taxon>
        <taxon>Andropogoneae</taxon>
        <taxon>Tripsacinae</taxon>
        <taxon>Zea</taxon>
    </lineage>
</organism>
<evidence type="ECO:0000256" key="3">
    <source>
        <dbReference type="PROSITE-ProRule" id="PRU01191"/>
    </source>
</evidence>
<evidence type="ECO:0000313" key="5">
    <source>
        <dbReference type="EMBL" id="PWZ05166.1"/>
    </source>
</evidence>
<proteinExistence type="inferred from homology"/>
<feature type="compositionally biased region" description="Low complexity" evidence="4">
    <location>
        <begin position="86"/>
        <end position="95"/>
    </location>
</feature>
<dbReference type="Proteomes" id="UP000251960">
    <property type="component" value="Chromosome 9"/>
</dbReference>
<dbReference type="ExpressionAtlas" id="A0A3L6D9C3">
    <property type="expression patterns" value="baseline and differential"/>
</dbReference>
<protein>
    <submittedName>
        <fullName evidence="5">Protein DWARF AND LOW-TILLERING</fullName>
    </submittedName>
</protein>
<dbReference type="InterPro" id="IPR005202">
    <property type="entry name" value="TF_GRAS"/>
</dbReference>
<feature type="region of interest" description="Disordered" evidence="4">
    <location>
        <begin position="1"/>
        <end position="99"/>
    </location>
</feature>
<dbReference type="Pfam" id="PF03514">
    <property type="entry name" value="GRAS"/>
    <property type="match status" value="1"/>
</dbReference>
<evidence type="ECO:0000256" key="2">
    <source>
        <dbReference type="ARBA" id="ARBA00023163"/>
    </source>
</evidence>
<reference evidence="5 6" key="1">
    <citation type="journal article" date="2018" name="Nat. Genet.">
        <title>Extensive intraspecific gene order and gene structural variations between Mo17 and other maize genomes.</title>
        <authorList>
            <person name="Sun S."/>
            <person name="Zhou Y."/>
            <person name="Chen J."/>
            <person name="Shi J."/>
            <person name="Zhao H."/>
            <person name="Zhao H."/>
            <person name="Song W."/>
            <person name="Zhang M."/>
            <person name="Cui Y."/>
            <person name="Dong X."/>
            <person name="Liu H."/>
            <person name="Ma X."/>
            <person name="Jiao Y."/>
            <person name="Wang B."/>
            <person name="Wei X."/>
            <person name="Stein J.C."/>
            <person name="Glaubitz J.C."/>
            <person name="Lu F."/>
            <person name="Yu G."/>
            <person name="Liang C."/>
            <person name="Fengler K."/>
            <person name="Li B."/>
            <person name="Rafalski A."/>
            <person name="Schnable P.S."/>
            <person name="Ware D.H."/>
            <person name="Buckler E.S."/>
            <person name="Lai J."/>
        </authorList>
    </citation>
    <scope>NUCLEOTIDE SEQUENCE [LARGE SCALE GENOMIC DNA]</scope>
    <source>
        <strain evidence="6">cv. Missouri 17</strain>
        <tissue evidence="5">Seedling</tissue>
    </source>
</reference>
<evidence type="ECO:0000313" key="6">
    <source>
        <dbReference type="Proteomes" id="UP000251960"/>
    </source>
</evidence>
<dbReference type="AlphaFoldDB" id="A0A3L6D9C3"/>
<comment type="caution">
    <text evidence="3">Lacks conserved residue(s) required for the propagation of feature annotation.</text>
</comment>
<keyword evidence="2" id="KW-0804">Transcription</keyword>
<comment type="similarity">
    <text evidence="3">Belongs to the GRAS family.</text>
</comment>
<evidence type="ECO:0000256" key="1">
    <source>
        <dbReference type="ARBA" id="ARBA00023015"/>
    </source>
</evidence>
<dbReference type="PROSITE" id="PS50985">
    <property type="entry name" value="GRAS"/>
    <property type="match status" value="1"/>
</dbReference>
<name>A0A3L6D9C3_MAIZE</name>
<keyword evidence="1" id="KW-0805">Transcription regulation</keyword>
<comment type="caution">
    <text evidence="5">The sequence shown here is derived from an EMBL/GenBank/DDBJ whole genome shotgun (WGS) entry which is preliminary data.</text>
</comment>
<gene>
    <name evidence="5" type="primary">DLT_4</name>
    <name evidence="5" type="ORF">Zm00014a_019041</name>
</gene>
<evidence type="ECO:0000256" key="4">
    <source>
        <dbReference type="SAM" id="MobiDB-lite"/>
    </source>
</evidence>